<accession>A0ABR1INM2</accession>
<gene>
    <name evidence="2" type="ORF">VKT23_018614</name>
</gene>
<sequence>MWRTWIQVRPSTVLLVFIHLHLLPVPLLSFIPVPSVLDSVFPKDSVDGQINASVLFGADKAACETSSPNLRLLLQTRDFQSLESSSTIHDLVEGEVAEVGTGSWMVESPGNEERVNKIGTDKVAHEAAISVVALSNLPSSSPTTATAPIYSISNSTSIKGSVDGQVNVSTPSTLFHSQLSRSPATFPLQTRMETS</sequence>
<name>A0ABR1INM2_9AGAR</name>
<comment type="caution">
    <text evidence="2">The sequence shown here is derived from an EMBL/GenBank/DDBJ whole genome shotgun (WGS) entry which is preliminary data.</text>
</comment>
<protein>
    <submittedName>
        <fullName evidence="2">Uncharacterized protein</fullName>
    </submittedName>
</protein>
<keyword evidence="3" id="KW-1185">Reference proteome</keyword>
<evidence type="ECO:0000313" key="2">
    <source>
        <dbReference type="EMBL" id="KAK7437369.1"/>
    </source>
</evidence>
<dbReference type="EMBL" id="JBANRG010000086">
    <property type="protein sequence ID" value="KAK7437369.1"/>
    <property type="molecule type" value="Genomic_DNA"/>
</dbReference>
<evidence type="ECO:0000256" key="1">
    <source>
        <dbReference type="SAM" id="SignalP"/>
    </source>
</evidence>
<feature type="chain" id="PRO_5047209026" evidence="1">
    <location>
        <begin position="30"/>
        <end position="195"/>
    </location>
</feature>
<organism evidence="2 3">
    <name type="scientific">Marasmiellus scandens</name>
    <dbReference type="NCBI Taxonomy" id="2682957"/>
    <lineage>
        <taxon>Eukaryota</taxon>
        <taxon>Fungi</taxon>
        <taxon>Dikarya</taxon>
        <taxon>Basidiomycota</taxon>
        <taxon>Agaricomycotina</taxon>
        <taxon>Agaricomycetes</taxon>
        <taxon>Agaricomycetidae</taxon>
        <taxon>Agaricales</taxon>
        <taxon>Marasmiineae</taxon>
        <taxon>Omphalotaceae</taxon>
        <taxon>Marasmiellus</taxon>
    </lineage>
</organism>
<keyword evidence="1" id="KW-0732">Signal</keyword>
<dbReference type="Proteomes" id="UP001498398">
    <property type="component" value="Unassembled WGS sequence"/>
</dbReference>
<evidence type="ECO:0000313" key="3">
    <source>
        <dbReference type="Proteomes" id="UP001498398"/>
    </source>
</evidence>
<reference evidence="2 3" key="1">
    <citation type="submission" date="2024-01" db="EMBL/GenBank/DDBJ databases">
        <title>A draft genome for the cacao thread blight pathogen Marasmiellus scandens.</title>
        <authorList>
            <person name="Baruah I.K."/>
            <person name="Leung J."/>
            <person name="Bukari Y."/>
            <person name="Amoako-Attah I."/>
            <person name="Meinhardt L.W."/>
            <person name="Bailey B.A."/>
            <person name="Cohen S.P."/>
        </authorList>
    </citation>
    <scope>NUCLEOTIDE SEQUENCE [LARGE SCALE GENOMIC DNA]</scope>
    <source>
        <strain evidence="2 3">GH-19</strain>
    </source>
</reference>
<proteinExistence type="predicted"/>
<feature type="signal peptide" evidence="1">
    <location>
        <begin position="1"/>
        <end position="29"/>
    </location>
</feature>